<name>A0A4V6IDF2_9FLAO</name>
<dbReference type="AlphaFoldDB" id="A0A4V6IDF2"/>
<dbReference type="Proteomes" id="UP000290013">
    <property type="component" value="Chromosome"/>
</dbReference>
<gene>
    <name evidence="2" type="ORF">NCTC12078_01228</name>
</gene>
<keyword evidence="1" id="KW-1133">Transmembrane helix</keyword>
<organism evidence="2 3">
    <name type="scientific">Chryseobacterium taihuense</name>
    <dbReference type="NCBI Taxonomy" id="1141221"/>
    <lineage>
        <taxon>Bacteria</taxon>
        <taxon>Pseudomonadati</taxon>
        <taxon>Bacteroidota</taxon>
        <taxon>Flavobacteriia</taxon>
        <taxon>Flavobacteriales</taxon>
        <taxon>Weeksellaceae</taxon>
        <taxon>Chryseobacterium group</taxon>
        <taxon>Chryseobacterium</taxon>
    </lineage>
</organism>
<feature type="transmembrane region" description="Helical" evidence="1">
    <location>
        <begin position="6"/>
        <end position="27"/>
    </location>
</feature>
<accession>A0A4V6IDF2</accession>
<sequence length="57" mass="6751">MNTFITIIGVIIYLFICYLFGWFILAFTSIENDTLGKKILRFFIGFAVSTWLYFVLR</sequence>
<protein>
    <submittedName>
        <fullName evidence="2">Uncharacterized protein</fullName>
    </submittedName>
</protein>
<keyword evidence="1" id="KW-0812">Transmembrane</keyword>
<evidence type="ECO:0000313" key="3">
    <source>
        <dbReference type="Proteomes" id="UP000290013"/>
    </source>
</evidence>
<dbReference type="EMBL" id="LR215974">
    <property type="protein sequence ID" value="VFB03234.1"/>
    <property type="molecule type" value="Genomic_DNA"/>
</dbReference>
<reference evidence="2 3" key="1">
    <citation type="submission" date="2019-02" db="EMBL/GenBank/DDBJ databases">
        <authorList>
            <consortium name="Pathogen Informatics"/>
        </authorList>
    </citation>
    <scope>NUCLEOTIDE SEQUENCE [LARGE SCALE GENOMIC DNA]</scope>
    <source>
        <strain evidence="2 3">3012STDY6944375</strain>
    </source>
</reference>
<dbReference type="KEGG" id="ctai:NCTC12078_01228"/>
<feature type="transmembrane region" description="Helical" evidence="1">
    <location>
        <begin position="39"/>
        <end position="56"/>
    </location>
</feature>
<keyword evidence="1" id="KW-0472">Membrane</keyword>
<proteinExistence type="predicted"/>
<evidence type="ECO:0000313" key="2">
    <source>
        <dbReference type="EMBL" id="VFB03234.1"/>
    </source>
</evidence>
<evidence type="ECO:0000256" key="1">
    <source>
        <dbReference type="SAM" id="Phobius"/>
    </source>
</evidence>